<keyword evidence="3" id="KW-0238">DNA-binding</keyword>
<proteinExistence type="inferred from homology"/>
<dbReference type="SUPFAM" id="SSF53098">
    <property type="entry name" value="Ribonuclease H-like"/>
    <property type="match status" value="1"/>
</dbReference>
<evidence type="ECO:0000256" key="3">
    <source>
        <dbReference type="ARBA" id="ARBA00023125"/>
    </source>
</evidence>
<keyword evidence="7" id="KW-1185">Reference proteome</keyword>
<dbReference type="RefSeq" id="WP_006667259.1">
    <property type="nucleotide sequence ID" value="NZ_AOIP01000054.1"/>
</dbReference>
<feature type="domain" description="Transposase IS4-like" evidence="5">
    <location>
        <begin position="119"/>
        <end position="355"/>
    </location>
</feature>
<sequence>MVYRPPDSVIEHRLTRAFPAERLRALARATGLVERRRKLDAAALFWALTLGFAVGGDRSIEAFRQSYLQCVGGELSLTYAPFHGWFAESLTAFLREVLDHALGDLSQSTDCLDGRFARFRDVLIPDTTVVALYQSLIESFPGYGDDHAGAKLHVVESVSTGLPTQFSITDARTHESTRLSTGQWLTGSLLLYDQGFFDYRTMDLIDANKGWFVTRLKPNANPRIVEELRDWRGNTVSLTGEKLHAVLDDLHRDVIDVRAEVSFRRRSYNGSRSGAIRTFRVVGVWNEEAEKYHFYVTNLPVADYSASDIAQLYRARWEVELLFKELKSTYNLDQIPTSNSIAVEALILVALISLVVSRVLLDLLREIVDGDAAGDDGDDPSRIPRLRWSRVFSRYGGLILQRVAQYHGYDPPEKNLLELLLAAAIDPNPHRPSLIEDVQHGAFVRELA</sequence>
<evidence type="ECO:0000313" key="6">
    <source>
        <dbReference type="EMBL" id="ELY99942.1"/>
    </source>
</evidence>
<evidence type="ECO:0000259" key="5">
    <source>
        <dbReference type="Pfam" id="PF01609"/>
    </source>
</evidence>
<organism evidence="6 7">
    <name type="scientific">Natrialba aegyptia DSM 13077</name>
    <dbReference type="NCBI Taxonomy" id="1227491"/>
    <lineage>
        <taxon>Archaea</taxon>
        <taxon>Methanobacteriati</taxon>
        <taxon>Methanobacteriota</taxon>
        <taxon>Stenosarchaea group</taxon>
        <taxon>Halobacteria</taxon>
        <taxon>Halobacteriales</taxon>
        <taxon>Natrialbaceae</taxon>
        <taxon>Natrialba</taxon>
    </lineage>
</organism>
<accession>M0APS9</accession>
<protein>
    <submittedName>
        <fullName evidence="6">Transposase (ISH5)</fullName>
    </submittedName>
</protein>
<keyword evidence="4" id="KW-0233">DNA recombination</keyword>
<gene>
    <name evidence="6" type="ORF">C480_19354</name>
</gene>
<evidence type="ECO:0000256" key="2">
    <source>
        <dbReference type="ARBA" id="ARBA00022578"/>
    </source>
</evidence>
<dbReference type="InterPro" id="IPR002559">
    <property type="entry name" value="Transposase_11"/>
</dbReference>
<dbReference type="NCBIfam" id="NF033592">
    <property type="entry name" value="transpos_IS4_1"/>
    <property type="match status" value="1"/>
</dbReference>
<evidence type="ECO:0000313" key="7">
    <source>
        <dbReference type="Proteomes" id="UP000011591"/>
    </source>
</evidence>
<dbReference type="PANTHER" id="PTHR33258">
    <property type="entry name" value="TRANSPOSASE INSL FOR INSERTION SEQUENCE ELEMENT IS186A-RELATED"/>
    <property type="match status" value="1"/>
</dbReference>
<dbReference type="Pfam" id="PF01609">
    <property type="entry name" value="DDE_Tnp_1"/>
    <property type="match status" value="1"/>
</dbReference>
<dbReference type="Gene3D" id="3.90.350.10">
    <property type="entry name" value="Transposase Inhibitor Protein From Tn5, Chain A, domain 1"/>
    <property type="match status" value="1"/>
</dbReference>
<dbReference type="InterPro" id="IPR047952">
    <property type="entry name" value="Transpos_IS4"/>
</dbReference>
<evidence type="ECO:0000256" key="1">
    <source>
        <dbReference type="ARBA" id="ARBA00010075"/>
    </source>
</evidence>
<dbReference type="PATRIC" id="fig|1227491.4.peg.3916"/>
<dbReference type="Proteomes" id="UP000011591">
    <property type="component" value="Unassembled WGS sequence"/>
</dbReference>
<evidence type="ECO:0000256" key="4">
    <source>
        <dbReference type="ARBA" id="ARBA00023172"/>
    </source>
</evidence>
<dbReference type="AlphaFoldDB" id="M0APS9"/>
<dbReference type="EMBL" id="AOIP01000054">
    <property type="protein sequence ID" value="ELY99942.1"/>
    <property type="molecule type" value="Genomic_DNA"/>
</dbReference>
<comment type="similarity">
    <text evidence="1">Belongs to the transposase 11 family.</text>
</comment>
<comment type="caution">
    <text evidence="6">The sequence shown here is derived from an EMBL/GenBank/DDBJ whole genome shotgun (WGS) entry which is preliminary data.</text>
</comment>
<dbReference type="GO" id="GO:0004803">
    <property type="term" value="F:transposase activity"/>
    <property type="evidence" value="ECO:0007669"/>
    <property type="project" value="InterPro"/>
</dbReference>
<dbReference type="PANTHER" id="PTHR33258:SF1">
    <property type="entry name" value="TRANSPOSASE INSL FOR INSERTION SEQUENCE ELEMENT IS186A-RELATED"/>
    <property type="match status" value="1"/>
</dbReference>
<dbReference type="GO" id="GO:0003677">
    <property type="term" value="F:DNA binding"/>
    <property type="evidence" value="ECO:0007669"/>
    <property type="project" value="UniProtKB-KW"/>
</dbReference>
<keyword evidence="2" id="KW-0815">Transposition</keyword>
<reference evidence="6 7" key="1">
    <citation type="journal article" date="2014" name="PLoS Genet.">
        <title>Phylogenetically driven sequencing of extremely halophilic archaea reveals strategies for static and dynamic osmo-response.</title>
        <authorList>
            <person name="Becker E.A."/>
            <person name="Seitzer P.M."/>
            <person name="Tritt A."/>
            <person name="Larsen D."/>
            <person name="Krusor M."/>
            <person name="Yao A.I."/>
            <person name="Wu D."/>
            <person name="Madern D."/>
            <person name="Eisen J.A."/>
            <person name="Darling A.E."/>
            <person name="Facciotti M.T."/>
        </authorList>
    </citation>
    <scope>NUCLEOTIDE SEQUENCE [LARGE SCALE GENOMIC DNA]</scope>
    <source>
        <strain evidence="6 7">DSM 13077</strain>
    </source>
</reference>
<dbReference type="InterPro" id="IPR012337">
    <property type="entry name" value="RNaseH-like_sf"/>
</dbReference>
<name>M0APS9_9EURY</name>
<dbReference type="OrthoDB" id="183818at2157"/>
<dbReference type="GO" id="GO:0006313">
    <property type="term" value="P:DNA transposition"/>
    <property type="evidence" value="ECO:0007669"/>
    <property type="project" value="InterPro"/>
</dbReference>